<accession>A0AAV6VNB8</accession>
<dbReference type="Proteomes" id="UP000827092">
    <property type="component" value="Unassembled WGS sequence"/>
</dbReference>
<dbReference type="EMBL" id="JAFNEN010000043">
    <property type="protein sequence ID" value="KAG8198164.1"/>
    <property type="molecule type" value="Genomic_DNA"/>
</dbReference>
<protein>
    <submittedName>
        <fullName evidence="1">Uncharacterized protein</fullName>
    </submittedName>
</protein>
<organism evidence="1 2">
    <name type="scientific">Oedothorax gibbosus</name>
    <dbReference type="NCBI Taxonomy" id="931172"/>
    <lineage>
        <taxon>Eukaryota</taxon>
        <taxon>Metazoa</taxon>
        <taxon>Ecdysozoa</taxon>
        <taxon>Arthropoda</taxon>
        <taxon>Chelicerata</taxon>
        <taxon>Arachnida</taxon>
        <taxon>Araneae</taxon>
        <taxon>Araneomorphae</taxon>
        <taxon>Entelegynae</taxon>
        <taxon>Araneoidea</taxon>
        <taxon>Linyphiidae</taxon>
        <taxon>Erigoninae</taxon>
        <taxon>Oedothorax</taxon>
    </lineage>
</organism>
<evidence type="ECO:0000313" key="2">
    <source>
        <dbReference type="Proteomes" id="UP000827092"/>
    </source>
</evidence>
<keyword evidence="2" id="KW-1185">Reference proteome</keyword>
<gene>
    <name evidence="1" type="ORF">JTE90_006915</name>
</gene>
<reference evidence="1 2" key="1">
    <citation type="journal article" date="2022" name="Nat. Ecol. Evol.">
        <title>A masculinizing supergene underlies an exaggerated male reproductive morph in a spider.</title>
        <authorList>
            <person name="Hendrickx F."/>
            <person name="De Corte Z."/>
            <person name="Sonet G."/>
            <person name="Van Belleghem S.M."/>
            <person name="Kostlbacher S."/>
            <person name="Vangestel C."/>
        </authorList>
    </citation>
    <scope>NUCLEOTIDE SEQUENCE [LARGE SCALE GENOMIC DNA]</scope>
    <source>
        <strain evidence="1">W744_W776</strain>
    </source>
</reference>
<proteinExistence type="predicted"/>
<sequence>MNSTVRFLVHQSPPLVPFPPIVYPIVPVSFFPKVPLPFRNRNQHVCGLFPAEARRKCPSAHAPEVPRVITHPQSLLKKTATHALPRIPQETYCFFSW</sequence>
<name>A0AAV6VNB8_9ARAC</name>
<comment type="caution">
    <text evidence="1">The sequence shown here is derived from an EMBL/GenBank/DDBJ whole genome shotgun (WGS) entry which is preliminary data.</text>
</comment>
<evidence type="ECO:0000313" key="1">
    <source>
        <dbReference type="EMBL" id="KAG8198164.1"/>
    </source>
</evidence>
<dbReference type="AlphaFoldDB" id="A0AAV6VNB8"/>